<evidence type="ECO:0000256" key="2">
    <source>
        <dbReference type="SAM" id="Phobius"/>
    </source>
</evidence>
<feature type="transmembrane region" description="Helical" evidence="2">
    <location>
        <begin position="116"/>
        <end position="137"/>
    </location>
</feature>
<evidence type="ECO:0000313" key="3">
    <source>
        <dbReference type="EMBL" id="KAF7810368.1"/>
    </source>
</evidence>
<keyword evidence="4" id="KW-1185">Reference proteome</keyword>
<proteinExistence type="predicted"/>
<name>A0A834STR5_9FABA</name>
<feature type="compositionally biased region" description="Polar residues" evidence="1">
    <location>
        <begin position="36"/>
        <end position="45"/>
    </location>
</feature>
<dbReference type="AlphaFoldDB" id="A0A834STR5"/>
<keyword evidence="2" id="KW-0472">Membrane</keyword>
<organism evidence="3 4">
    <name type="scientific">Senna tora</name>
    <dbReference type="NCBI Taxonomy" id="362788"/>
    <lineage>
        <taxon>Eukaryota</taxon>
        <taxon>Viridiplantae</taxon>
        <taxon>Streptophyta</taxon>
        <taxon>Embryophyta</taxon>
        <taxon>Tracheophyta</taxon>
        <taxon>Spermatophyta</taxon>
        <taxon>Magnoliopsida</taxon>
        <taxon>eudicotyledons</taxon>
        <taxon>Gunneridae</taxon>
        <taxon>Pentapetalae</taxon>
        <taxon>rosids</taxon>
        <taxon>fabids</taxon>
        <taxon>Fabales</taxon>
        <taxon>Fabaceae</taxon>
        <taxon>Caesalpinioideae</taxon>
        <taxon>Cassia clade</taxon>
        <taxon>Senna</taxon>
    </lineage>
</organism>
<evidence type="ECO:0000256" key="1">
    <source>
        <dbReference type="SAM" id="MobiDB-lite"/>
    </source>
</evidence>
<dbReference type="Proteomes" id="UP000634136">
    <property type="component" value="Unassembled WGS sequence"/>
</dbReference>
<sequence>MASSALVMRTSLDSDDTIYSYNESPTHHFIKEEPNNGDSNETPYSSDKEVAPEVNPDNNPIATSPLAHINAQLEEIHGELRVVRKEFYELHCAIVDTRALVKMVEHHVKPKPYINFFYWPLWLGLAGFYPLVTCLLWF</sequence>
<reference evidence="3" key="1">
    <citation type="submission" date="2020-09" db="EMBL/GenBank/DDBJ databases">
        <title>Genome-Enabled Discovery of Anthraquinone Biosynthesis in Senna tora.</title>
        <authorList>
            <person name="Kang S.-H."/>
            <person name="Pandey R.P."/>
            <person name="Lee C.-M."/>
            <person name="Sim J.-S."/>
            <person name="Jeong J.-T."/>
            <person name="Choi B.-S."/>
            <person name="Jung M."/>
            <person name="Ginzburg D."/>
            <person name="Zhao K."/>
            <person name="Won S.Y."/>
            <person name="Oh T.-J."/>
            <person name="Yu Y."/>
            <person name="Kim N.-H."/>
            <person name="Lee O.R."/>
            <person name="Lee T.-H."/>
            <person name="Bashyal P."/>
            <person name="Kim T.-S."/>
            <person name="Lee W.-H."/>
            <person name="Kawkins C."/>
            <person name="Kim C.-K."/>
            <person name="Kim J.S."/>
            <person name="Ahn B.O."/>
            <person name="Rhee S.Y."/>
            <person name="Sohng J.K."/>
        </authorList>
    </citation>
    <scope>NUCLEOTIDE SEQUENCE</scope>
    <source>
        <tissue evidence="3">Leaf</tissue>
    </source>
</reference>
<comment type="caution">
    <text evidence="3">The sequence shown here is derived from an EMBL/GenBank/DDBJ whole genome shotgun (WGS) entry which is preliminary data.</text>
</comment>
<keyword evidence="2" id="KW-1133">Transmembrane helix</keyword>
<gene>
    <name evidence="3" type="ORF">G2W53_037111</name>
</gene>
<evidence type="ECO:0000313" key="4">
    <source>
        <dbReference type="Proteomes" id="UP000634136"/>
    </source>
</evidence>
<protein>
    <submittedName>
        <fullName evidence="3">Uncharacterized protein</fullName>
    </submittedName>
</protein>
<accession>A0A834STR5</accession>
<keyword evidence="2" id="KW-0812">Transmembrane</keyword>
<feature type="region of interest" description="Disordered" evidence="1">
    <location>
        <begin position="27"/>
        <end position="61"/>
    </location>
</feature>
<dbReference type="EMBL" id="JAAIUW010000011">
    <property type="protein sequence ID" value="KAF7810368.1"/>
    <property type="molecule type" value="Genomic_DNA"/>
</dbReference>